<evidence type="ECO:0000256" key="2">
    <source>
        <dbReference type="ARBA" id="ARBA00005814"/>
    </source>
</evidence>
<dbReference type="OrthoDB" id="66620at2759"/>
<gene>
    <name evidence="7" type="ORF">YQE_01183</name>
</gene>
<dbReference type="GO" id="GO:0042626">
    <property type="term" value="F:ATPase-coupled transmembrane transporter activity"/>
    <property type="evidence" value="ECO:0007669"/>
    <property type="project" value="TreeGrafter"/>
</dbReference>
<dbReference type="HOGENOM" id="CLU_1940244_0_0_1"/>
<dbReference type="InterPro" id="IPR050352">
    <property type="entry name" value="ABCG_transporters"/>
</dbReference>
<evidence type="ECO:0000313" key="7">
    <source>
        <dbReference type="EMBL" id="ENN82438.1"/>
    </source>
</evidence>
<evidence type="ECO:0000256" key="4">
    <source>
        <dbReference type="ARBA" id="ARBA00022692"/>
    </source>
</evidence>
<dbReference type="AlphaFoldDB" id="N6TWK8"/>
<keyword evidence="5" id="KW-1133">Transmembrane helix</keyword>
<feature type="non-terminal residue" evidence="7">
    <location>
        <position position="1"/>
    </location>
</feature>
<dbReference type="InterPro" id="IPR003439">
    <property type="entry name" value="ABC_transporter-like_ATP-bd"/>
</dbReference>
<evidence type="ECO:0000256" key="5">
    <source>
        <dbReference type="ARBA" id="ARBA00022989"/>
    </source>
</evidence>
<keyword evidence="3" id="KW-0813">Transport</keyword>
<name>N6TWK8_DENPD</name>
<dbReference type="Pfam" id="PF00005">
    <property type="entry name" value="ABC_tran"/>
    <property type="match status" value="2"/>
</dbReference>
<keyword evidence="6" id="KW-0472">Membrane</keyword>
<dbReference type="Gene3D" id="3.40.50.300">
    <property type="entry name" value="P-loop containing nucleotide triphosphate hydrolases"/>
    <property type="match status" value="2"/>
</dbReference>
<dbReference type="PANTHER" id="PTHR48041:SF78">
    <property type="entry name" value="ABC TRANSPORTER EXPRESSED IN TRACHEA, ISOFORM A"/>
    <property type="match status" value="1"/>
</dbReference>
<dbReference type="PANTHER" id="PTHR48041">
    <property type="entry name" value="ABC TRANSPORTER G FAMILY MEMBER 28"/>
    <property type="match status" value="1"/>
</dbReference>
<evidence type="ECO:0000256" key="6">
    <source>
        <dbReference type="ARBA" id="ARBA00023136"/>
    </source>
</evidence>
<comment type="subcellular location">
    <subcellularLocation>
        <location evidence="1">Membrane</location>
        <topology evidence="1">Multi-pass membrane protein</topology>
    </subcellularLocation>
</comment>
<evidence type="ECO:0000256" key="1">
    <source>
        <dbReference type="ARBA" id="ARBA00004141"/>
    </source>
</evidence>
<keyword evidence="4" id="KW-0812">Transmembrane</keyword>
<dbReference type="GO" id="GO:0005524">
    <property type="term" value="F:ATP binding"/>
    <property type="evidence" value="ECO:0007669"/>
    <property type="project" value="InterPro"/>
</dbReference>
<organism evidence="7">
    <name type="scientific">Dendroctonus ponderosae</name>
    <name type="common">Mountain pine beetle</name>
    <dbReference type="NCBI Taxonomy" id="77166"/>
    <lineage>
        <taxon>Eukaryota</taxon>
        <taxon>Metazoa</taxon>
        <taxon>Ecdysozoa</taxon>
        <taxon>Arthropoda</taxon>
        <taxon>Hexapoda</taxon>
        <taxon>Insecta</taxon>
        <taxon>Pterygota</taxon>
        <taxon>Neoptera</taxon>
        <taxon>Endopterygota</taxon>
        <taxon>Coleoptera</taxon>
        <taxon>Polyphaga</taxon>
        <taxon>Cucujiformia</taxon>
        <taxon>Curculionidae</taxon>
        <taxon>Scolytinae</taxon>
        <taxon>Dendroctonus</taxon>
    </lineage>
</organism>
<dbReference type="EMBL" id="KB738929">
    <property type="protein sequence ID" value="ENN82438.1"/>
    <property type="molecule type" value="Genomic_DNA"/>
</dbReference>
<evidence type="ECO:0000256" key="3">
    <source>
        <dbReference type="ARBA" id="ARBA00022448"/>
    </source>
</evidence>
<comment type="similarity">
    <text evidence="2">Belongs to the ABC transporter superfamily. ABCG family. Eye pigment precursor importer (TC 3.A.1.204) subfamily.</text>
</comment>
<accession>N6TWK8</accession>
<dbReference type="GO" id="GO:0016887">
    <property type="term" value="F:ATP hydrolysis activity"/>
    <property type="evidence" value="ECO:0007669"/>
    <property type="project" value="InterPro"/>
</dbReference>
<dbReference type="InterPro" id="IPR027417">
    <property type="entry name" value="P-loop_NTPase"/>
</dbReference>
<dbReference type="SUPFAM" id="SSF52540">
    <property type="entry name" value="P-loop containing nucleoside triphosphate hydrolases"/>
    <property type="match status" value="1"/>
</dbReference>
<dbReference type="OMA" id="LYHARGH"/>
<reference evidence="7" key="1">
    <citation type="journal article" date="2013" name="Genome Biol.">
        <title>Draft genome of the mountain pine beetle, Dendroctonus ponderosae Hopkins, a major forest pest.</title>
        <authorList>
            <person name="Keeling C.I."/>
            <person name="Yuen M.M."/>
            <person name="Liao N.Y."/>
            <person name="Docking T.R."/>
            <person name="Chan S.K."/>
            <person name="Taylor G.A."/>
            <person name="Palmquist D.L."/>
            <person name="Jackman S.D."/>
            <person name="Nguyen A."/>
            <person name="Li M."/>
            <person name="Henderson H."/>
            <person name="Janes J.K."/>
            <person name="Zhao Y."/>
            <person name="Pandoh P."/>
            <person name="Moore R."/>
            <person name="Sperling F.A."/>
            <person name="Huber D.P."/>
            <person name="Birol I."/>
            <person name="Jones S.J."/>
            <person name="Bohlmann J."/>
        </authorList>
    </citation>
    <scope>NUCLEOTIDE SEQUENCE</scope>
</reference>
<sequence length="130" mass="14457">MPLQQLNRIAKRPPVDIEFQDLTYSVRDSYAGTGWRQLLKSINGKFRSGELTAIMGPSGAGKSTLLNILAGYVLYHARGHRPTKTHCKRSDDVCSKTRSEFLSGGQRKRLSVALELVNNPPVIFLDEPTT</sequence>
<proteinExistence type="inferred from homology"/>
<protein>
    <submittedName>
        <fullName evidence="7">Uncharacterized protein</fullName>
    </submittedName>
</protein>
<dbReference type="GO" id="GO:0005886">
    <property type="term" value="C:plasma membrane"/>
    <property type="evidence" value="ECO:0007669"/>
    <property type="project" value="TreeGrafter"/>
</dbReference>